<feature type="domain" description="Flavodoxin-like fold" evidence="5">
    <location>
        <begin position="12"/>
        <end position="191"/>
    </location>
</feature>
<keyword evidence="3" id="KW-0274">FAD</keyword>
<evidence type="ECO:0000313" key="7">
    <source>
        <dbReference type="Proteomes" id="UP001589828"/>
    </source>
</evidence>
<accession>A0ABV6L8Y2</accession>
<evidence type="ECO:0000256" key="1">
    <source>
        <dbReference type="ARBA" id="ARBA00001974"/>
    </source>
</evidence>
<proteinExistence type="inferred from homology"/>
<dbReference type="InterPro" id="IPR029039">
    <property type="entry name" value="Flavoprotein-like_sf"/>
</dbReference>
<protein>
    <submittedName>
        <fullName evidence="6">NAD(P)H-dependent oxidoreductase</fullName>
        <ecNumber evidence="6">1.-.-.-</ecNumber>
    </submittedName>
</protein>
<dbReference type="InterPro" id="IPR003680">
    <property type="entry name" value="Flavodoxin_fold"/>
</dbReference>
<dbReference type="GO" id="GO:0016491">
    <property type="term" value="F:oxidoreductase activity"/>
    <property type="evidence" value="ECO:0007669"/>
    <property type="project" value="UniProtKB-KW"/>
</dbReference>
<evidence type="ECO:0000313" key="6">
    <source>
        <dbReference type="EMBL" id="MFC0515921.1"/>
    </source>
</evidence>
<gene>
    <name evidence="6" type="ORF">ACFFGT_16985</name>
</gene>
<dbReference type="SUPFAM" id="SSF52218">
    <property type="entry name" value="Flavoproteins"/>
    <property type="match status" value="1"/>
</dbReference>
<comment type="cofactor">
    <cofactor evidence="1">
        <name>FAD</name>
        <dbReference type="ChEBI" id="CHEBI:57692"/>
    </cofactor>
</comment>
<keyword evidence="2" id="KW-0285">Flavoprotein</keyword>
<dbReference type="InterPro" id="IPR052397">
    <property type="entry name" value="NADPH-QR_MdaB"/>
</dbReference>
<name>A0ABV6L8Y2_9SPHI</name>
<dbReference type="EC" id="1.-.-.-" evidence="6"/>
<keyword evidence="6" id="KW-0560">Oxidoreductase</keyword>
<dbReference type="PANTHER" id="PTHR46305">
    <property type="match status" value="1"/>
</dbReference>
<reference evidence="6 7" key="1">
    <citation type="submission" date="2024-09" db="EMBL/GenBank/DDBJ databases">
        <authorList>
            <person name="Sun Q."/>
            <person name="Mori K."/>
        </authorList>
    </citation>
    <scope>NUCLEOTIDE SEQUENCE [LARGE SCALE GENOMIC DNA]</scope>
    <source>
        <strain evidence="6 7">NCAIM B.02415</strain>
    </source>
</reference>
<comment type="similarity">
    <text evidence="4">Belongs to the oxidoreductase MdaB family.</text>
</comment>
<dbReference type="RefSeq" id="WP_377023714.1">
    <property type="nucleotide sequence ID" value="NZ_JBHLTS010000022.1"/>
</dbReference>
<evidence type="ECO:0000256" key="4">
    <source>
        <dbReference type="ARBA" id="ARBA00037981"/>
    </source>
</evidence>
<dbReference type="Proteomes" id="UP001589828">
    <property type="component" value="Unassembled WGS sequence"/>
</dbReference>
<keyword evidence="7" id="KW-1185">Reference proteome</keyword>
<organism evidence="6 7">
    <name type="scientific">Mucilaginibacter angelicae</name>
    <dbReference type="NCBI Taxonomy" id="869718"/>
    <lineage>
        <taxon>Bacteria</taxon>
        <taxon>Pseudomonadati</taxon>
        <taxon>Bacteroidota</taxon>
        <taxon>Sphingobacteriia</taxon>
        <taxon>Sphingobacteriales</taxon>
        <taxon>Sphingobacteriaceae</taxon>
        <taxon>Mucilaginibacter</taxon>
    </lineage>
</organism>
<evidence type="ECO:0000256" key="3">
    <source>
        <dbReference type="ARBA" id="ARBA00022827"/>
    </source>
</evidence>
<comment type="caution">
    <text evidence="6">The sequence shown here is derived from an EMBL/GenBank/DDBJ whole genome shotgun (WGS) entry which is preliminary data.</text>
</comment>
<sequence length="213" mass="24629">MKNIFVINGGQIFGHSGGRFNKTLLDATVQYFTEHPDFEVRSTDVNNAYDPMQEAENYKWADVIIYHTPVWWFQVPHAFKKYIDEVFTAGYQNGIYRSDGRTAENPGINYGTGGLMHGKKYMLTTSWNAPVTAFTLPGEFFNEHSVDEGPLFGFHRMNAFTGMQQLDSIHFYDVMKNANIDENLQRYQEHLNKLFTQQNTHSHENLHNSLSEM</sequence>
<dbReference type="Gene3D" id="3.40.50.360">
    <property type="match status" value="1"/>
</dbReference>
<dbReference type="PANTHER" id="PTHR46305:SF3">
    <property type="entry name" value="NADPH:QUINONE OXIDOREDUCTASE MDAB"/>
    <property type="match status" value="1"/>
</dbReference>
<evidence type="ECO:0000256" key="2">
    <source>
        <dbReference type="ARBA" id="ARBA00022630"/>
    </source>
</evidence>
<evidence type="ECO:0000259" key="5">
    <source>
        <dbReference type="Pfam" id="PF02525"/>
    </source>
</evidence>
<dbReference type="EMBL" id="JBHLTS010000022">
    <property type="protein sequence ID" value="MFC0515921.1"/>
    <property type="molecule type" value="Genomic_DNA"/>
</dbReference>
<dbReference type="Pfam" id="PF02525">
    <property type="entry name" value="Flavodoxin_2"/>
    <property type="match status" value="1"/>
</dbReference>